<dbReference type="InterPro" id="IPR036188">
    <property type="entry name" value="FAD/NAD-bd_sf"/>
</dbReference>
<reference evidence="10 11" key="1">
    <citation type="submission" date="2016-07" db="EMBL/GenBank/DDBJ databases">
        <title>Pervasive Adenine N6-methylation of Active Genes in Fungi.</title>
        <authorList>
            <consortium name="DOE Joint Genome Institute"/>
            <person name="Mondo S.J."/>
            <person name="Dannebaum R.O."/>
            <person name="Kuo R.C."/>
            <person name="Labutti K."/>
            <person name="Haridas S."/>
            <person name="Kuo A."/>
            <person name="Salamov A."/>
            <person name="Ahrendt S.R."/>
            <person name="Lipzen A."/>
            <person name="Sullivan W."/>
            <person name="Andreopoulos W.B."/>
            <person name="Clum A."/>
            <person name="Lindquist E."/>
            <person name="Daum C."/>
            <person name="Ramamoorthy G.K."/>
            <person name="Gryganskyi A."/>
            <person name="Culley D."/>
            <person name="Magnuson J.K."/>
            <person name="James T.Y."/>
            <person name="O'Malley M.A."/>
            <person name="Stajich J.E."/>
            <person name="Spatafora J.W."/>
            <person name="Visel A."/>
            <person name="Grigoriev I.V."/>
        </authorList>
    </citation>
    <scope>NUCLEOTIDE SEQUENCE [LARGE SCALE GENOMIC DNA]</scope>
    <source>
        <strain evidence="10 11">NRRL 2496</strain>
    </source>
</reference>
<accession>A0A1X2HNA2</accession>
<sequence length="494" mass="54605">MMLARHHHRLLAARSLAALSRPNRLHMSYFHQWEKLPGEGREPRKGVERVLGAIRAERFSAAHPVSGAVEDSFDAVVVGGGIVGLATAREFLKRYPDKTVAVLEKEGEVAPHQTGHNSGVIHAGLYYTPGTRMAYTCVHGAELMYKYCDEHDLPAERCGKLIVATNESEHPQVEKLYKQGTANGVQGLEIVSGEKVREMEPNIHAYSALHSPNTGITNYWLVAQRMAQEIRESGRGDIKLSYEASEFTKTKDNRVRIRGVEPRQKGPNVDVVAGHVITCGGFYSDYLAKRAGGNPHKDRVTTFRGTYYQLKTEYRSAVKRNIYPVPSGGGIPVGVHLSPTVDVRRGHEMIVGPGACITFSREGYEFFDFKLADVLDNFSNPALYAFVLKNMGLSFGELYRDLNKKAFIKQAQRYIPDLTLDMVEPSYAGVMSQVFEPGGIAAGDYILERKCMDGLVLNLRNAPSPAATASLAIAEMVCDTAAEDFGWPKSQKNQ</sequence>
<dbReference type="AlphaFoldDB" id="A0A1X2HNA2"/>
<dbReference type="OMA" id="ADLMYKY"/>
<dbReference type="SUPFAM" id="SSF51905">
    <property type="entry name" value="FAD/NAD(P)-binding domain"/>
    <property type="match status" value="1"/>
</dbReference>
<dbReference type="Gene3D" id="3.50.50.60">
    <property type="entry name" value="FAD/NAD(P)-binding domain"/>
    <property type="match status" value="1"/>
</dbReference>
<evidence type="ECO:0000256" key="1">
    <source>
        <dbReference type="ARBA" id="ARBA00001974"/>
    </source>
</evidence>
<keyword evidence="4" id="KW-0560">Oxidoreductase</keyword>
<dbReference type="Pfam" id="PF01266">
    <property type="entry name" value="DAO"/>
    <property type="match status" value="1"/>
</dbReference>
<evidence type="ECO:0000256" key="8">
    <source>
        <dbReference type="ARBA" id="ARBA00041137"/>
    </source>
</evidence>
<comment type="cofactor">
    <cofactor evidence="1">
        <name>FAD</name>
        <dbReference type="ChEBI" id="CHEBI:57692"/>
    </cofactor>
</comment>
<evidence type="ECO:0000256" key="3">
    <source>
        <dbReference type="ARBA" id="ARBA00022827"/>
    </source>
</evidence>
<organism evidence="10 11">
    <name type="scientific">Syncephalastrum racemosum</name>
    <name type="common">Filamentous fungus</name>
    <dbReference type="NCBI Taxonomy" id="13706"/>
    <lineage>
        <taxon>Eukaryota</taxon>
        <taxon>Fungi</taxon>
        <taxon>Fungi incertae sedis</taxon>
        <taxon>Mucoromycota</taxon>
        <taxon>Mucoromycotina</taxon>
        <taxon>Mucoromycetes</taxon>
        <taxon>Mucorales</taxon>
        <taxon>Syncephalastraceae</taxon>
        <taxon>Syncephalastrum</taxon>
    </lineage>
</organism>
<evidence type="ECO:0000256" key="6">
    <source>
        <dbReference type="ARBA" id="ARBA00037941"/>
    </source>
</evidence>
<dbReference type="GO" id="GO:0047545">
    <property type="term" value="F:(S)-2-hydroxyglutarate dehydrogenase activity"/>
    <property type="evidence" value="ECO:0007669"/>
    <property type="project" value="UniProtKB-EC"/>
</dbReference>
<keyword evidence="2" id="KW-0285">Flavoprotein</keyword>
<dbReference type="PANTHER" id="PTHR43104:SF3">
    <property type="entry name" value="FAD DEPENDENT OXIDOREDUCTASE DOMAIN-CONTAINING PROTEIN"/>
    <property type="match status" value="1"/>
</dbReference>
<evidence type="ECO:0000256" key="2">
    <source>
        <dbReference type="ARBA" id="ARBA00022630"/>
    </source>
</evidence>
<dbReference type="Proteomes" id="UP000242180">
    <property type="component" value="Unassembled WGS sequence"/>
</dbReference>
<evidence type="ECO:0000256" key="5">
    <source>
        <dbReference type="ARBA" id="ARBA00036066"/>
    </source>
</evidence>
<dbReference type="Gene3D" id="3.30.9.10">
    <property type="entry name" value="D-Amino Acid Oxidase, subunit A, domain 2"/>
    <property type="match status" value="1"/>
</dbReference>
<comment type="similarity">
    <text evidence="6">Belongs to the L2HGDH family.</text>
</comment>
<dbReference type="EC" id="1.1.99.2" evidence="7"/>
<name>A0A1X2HNA2_SYNRA</name>
<dbReference type="InParanoid" id="A0A1X2HNA2"/>
<dbReference type="EMBL" id="MCGN01000002">
    <property type="protein sequence ID" value="ORZ00883.1"/>
    <property type="molecule type" value="Genomic_DNA"/>
</dbReference>
<gene>
    <name evidence="10" type="ORF">BCR43DRAFT_485980</name>
</gene>
<keyword evidence="3" id="KW-0274">FAD</keyword>
<evidence type="ECO:0000256" key="7">
    <source>
        <dbReference type="ARBA" id="ARBA00038878"/>
    </source>
</evidence>
<dbReference type="PANTHER" id="PTHR43104">
    <property type="entry name" value="L-2-HYDROXYGLUTARATE DEHYDROGENASE, MITOCHONDRIAL"/>
    <property type="match status" value="1"/>
</dbReference>
<keyword evidence="11" id="KW-1185">Reference proteome</keyword>
<dbReference type="InterPro" id="IPR006076">
    <property type="entry name" value="FAD-dep_OxRdtase"/>
</dbReference>
<dbReference type="NCBIfam" id="NF008726">
    <property type="entry name" value="PRK11728.1"/>
    <property type="match status" value="1"/>
</dbReference>
<evidence type="ECO:0000259" key="9">
    <source>
        <dbReference type="Pfam" id="PF01266"/>
    </source>
</evidence>
<evidence type="ECO:0000313" key="10">
    <source>
        <dbReference type="EMBL" id="ORZ00883.1"/>
    </source>
</evidence>
<dbReference type="STRING" id="13706.A0A1X2HNA2"/>
<comment type="catalytic activity">
    <reaction evidence="5">
        <text>(S)-2-hydroxyglutarate + A = 2-oxoglutarate + AH2</text>
        <dbReference type="Rhea" id="RHEA:21252"/>
        <dbReference type="ChEBI" id="CHEBI:13193"/>
        <dbReference type="ChEBI" id="CHEBI:16782"/>
        <dbReference type="ChEBI" id="CHEBI:16810"/>
        <dbReference type="ChEBI" id="CHEBI:17499"/>
        <dbReference type="EC" id="1.1.99.2"/>
    </reaction>
</comment>
<protein>
    <recommendedName>
        <fullName evidence="8">L-2-hydroxyglutarate dehydrogenase, mitochondrial</fullName>
        <ecNumber evidence="7">1.1.99.2</ecNumber>
    </recommendedName>
</protein>
<evidence type="ECO:0000256" key="4">
    <source>
        <dbReference type="ARBA" id="ARBA00023002"/>
    </source>
</evidence>
<feature type="domain" description="FAD dependent oxidoreductase" evidence="9">
    <location>
        <begin position="74"/>
        <end position="479"/>
    </location>
</feature>
<evidence type="ECO:0000313" key="11">
    <source>
        <dbReference type="Proteomes" id="UP000242180"/>
    </source>
</evidence>
<proteinExistence type="inferred from homology"/>
<dbReference type="OrthoDB" id="498204at2759"/>
<comment type="caution">
    <text evidence="10">The sequence shown here is derived from an EMBL/GenBank/DDBJ whole genome shotgun (WGS) entry which is preliminary data.</text>
</comment>